<evidence type="ECO:0000313" key="2">
    <source>
        <dbReference type="Proteomes" id="UP001152300"/>
    </source>
</evidence>
<dbReference type="Proteomes" id="UP001152300">
    <property type="component" value="Unassembled WGS sequence"/>
</dbReference>
<organism evidence="1 2">
    <name type="scientific">Sclerotinia nivalis</name>
    <dbReference type="NCBI Taxonomy" id="352851"/>
    <lineage>
        <taxon>Eukaryota</taxon>
        <taxon>Fungi</taxon>
        <taxon>Dikarya</taxon>
        <taxon>Ascomycota</taxon>
        <taxon>Pezizomycotina</taxon>
        <taxon>Leotiomycetes</taxon>
        <taxon>Helotiales</taxon>
        <taxon>Sclerotiniaceae</taxon>
        <taxon>Sclerotinia</taxon>
    </lineage>
</organism>
<name>A0A9X0DJL6_9HELO</name>
<accession>A0A9X0DJL6</accession>
<dbReference type="OrthoDB" id="10490985at2759"/>
<comment type="caution">
    <text evidence="1">The sequence shown here is derived from an EMBL/GenBank/DDBJ whole genome shotgun (WGS) entry which is preliminary data.</text>
</comment>
<evidence type="ECO:0000313" key="1">
    <source>
        <dbReference type="EMBL" id="KAJ8064052.1"/>
    </source>
</evidence>
<keyword evidence="2" id="KW-1185">Reference proteome</keyword>
<reference evidence="1" key="1">
    <citation type="submission" date="2022-11" db="EMBL/GenBank/DDBJ databases">
        <title>Genome Resource of Sclerotinia nivalis Strain SnTB1, a Plant Pathogen Isolated from American Ginseng.</title>
        <authorList>
            <person name="Fan S."/>
        </authorList>
    </citation>
    <scope>NUCLEOTIDE SEQUENCE</scope>
    <source>
        <strain evidence="1">SnTB1</strain>
    </source>
</reference>
<sequence>MSKSEQLKNGTRADRTFLALVQHAAEEKRREIAGKPVVDGFTPMIATHSCDSVIRHFL</sequence>
<protein>
    <submittedName>
        <fullName evidence="1">Uncharacterized protein</fullName>
    </submittedName>
</protein>
<proteinExistence type="predicted"/>
<gene>
    <name evidence="1" type="ORF">OCU04_007892</name>
</gene>
<dbReference type="EMBL" id="JAPEIS010000008">
    <property type="protein sequence ID" value="KAJ8064052.1"/>
    <property type="molecule type" value="Genomic_DNA"/>
</dbReference>
<dbReference type="AlphaFoldDB" id="A0A9X0DJL6"/>